<sequence>MAPQGTMMKHRERVLGLLLAGLLVPLAQAADNAAPLRFQPAPGVQVQATAQPNGRIAVRGLPAGVQQLAPPEDADGTVRLSAEDVDFDGRPELVARVPVGMVNEAVVVYRFDAATGRFAPLPFADHGQSQCGGPMGLTLDAAQRVAGSSCRSGPMWYVDLYRPDGTRMVLYRAERLLYLGDALATALQLDAVENEGPLAVWSTYSATGTVEEHAINDGLSTPAHGQPLRALGAAVVPARLLLFDRPGAASTQRYLLRGDRVELLDEHDGWVQVRYRNAKRGAVLGWINVN</sequence>
<evidence type="ECO:0000256" key="1">
    <source>
        <dbReference type="SAM" id="SignalP"/>
    </source>
</evidence>
<dbReference type="EMBL" id="WNDS01000003">
    <property type="protein sequence ID" value="KAF1014526.1"/>
    <property type="molecule type" value="Genomic_DNA"/>
</dbReference>
<dbReference type="AlphaFoldDB" id="A0A7V8FF97"/>
<evidence type="ECO:0008006" key="4">
    <source>
        <dbReference type="Google" id="ProtNLM"/>
    </source>
</evidence>
<dbReference type="Proteomes" id="UP000487117">
    <property type="component" value="Unassembled WGS sequence"/>
</dbReference>
<comment type="caution">
    <text evidence="2">The sequence shown here is derived from an EMBL/GenBank/DDBJ whole genome shotgun (WGS) entry which is preliminary data.</text>
</comment>
<proteinExistence type="predicted"/>
<reference evidence="3" key="1">
    <citation type="journal article" date="2020" name="MBio">
        <title>Horizontal gene transfer to a defensive symbiont with a reduced genome amongst a multipartite beetle microbiome.</title>
        <authorList>
            <person name="Waterworth S.C."/>
            <person name="Florez L.V."/>
            <person name="Rees E.R."/>
            <person name="Hertweck C."/>
            <person name="Kaltenpoth M."/>
            <person name="Kwan J.C."/>
        </authorList>
    </citation>
    <scope>NUCLEOTIDE SEQUENCE [LARGE SCALE GENOMIC DNA]</scope>
</reference>
<name>A0A7V8FF97_STEMA</name>
<feature type="signal peptide" evidence="1">
    <location>
        <begin position="1"/>
        <end position="29"/>
    </location>
</feature>
<keyword evidence="1" id="KW-0732">Signal</keyword>
<accession>A0A7V8FF97</accession>
<gene>
    <name evidence="2" type="ORF">GAK31_02012</name>
</gene>
<evidence type="ECO:0000313" key="2">
    <source>
        <dbReference type="EMBL" id="KAF1014526.1"/>
    </source>
</evidence>
<organism evidence="2 3">
    <name type="scientific">Stenotrophomonas maltophilia</name>
    <name type="common">Pseudomonas maltophilia</name>
    <name type="synonym">Xanthomonas maltophilia</name>
    <dbReference type="NCBI Taxonomy" id="40324"/>
    <lineage>
        <taxon>Bacteria</taxon>
        <taxon>Pseudomonadati</taxon>
        <taxon>Pseudomonadota</taxon>
        <taxon>Gammaproteobacteria</taxon>
        <taxon>Lysobacterales</taxon>
        <taxon>Lysobacteraceae</taxon>
        <taxon>Stenotrophomonas</taxon>
        <taxon>Stenotrophomonas maltophilia group</taxon>
    </lineage>
</organism>
<feature type="chain" id="PRO_5030979004" description="SH3 domain-containing protein" evidence="1">
    <location>
        <begin position="30"/>
        <end position="290"/>
    </location>
</feature>
<protein>
    <recommendedName>
        <fullName evidence="4">SH3 domain-containing protein</fullName>
    </recommendedName>
</protein>
<evidence type="ECO:0000313" key="3">
    <source>
        <dbReference type="Proteomes" id="UP000487117"/>
    </source>
</evidence>